<sequence>MMTKSIVLTILMGMLNFYQCAYAGKLGRLFTTPEERAALNAERSKPPIPLVTKIEKKPEPPPPPPPLYITFNGLVKRNNGPPVVWINESNELKQEGFTVELDKMTGITVPIYLSKAKRRIWLKPGQTINTLELDSVKWIER</sequence>
<organism evidence="1 2">
    <name type="scientific">Candidatus Marithioploca araucensis</name>
    <dbReference type="NCBI Taxonomy" id="70273"/>
    <lineage>
        <taxon>Bacteria</taxon>
        <taxon>Pseudomonadati</taxon>
        <taxon>Pseudomonadota</taxon>
        <taxon>Gammaproteobacteria</taxon>
        <taxon>Thiotrichales</taxon>
        <taxon>Thiotrichaceae</taxon>
        <taxon>Candidatus Marithioploca</taxon>
    </lineage>
</organism>
<evidence type="ECO:0000313" key="1">
    <source>
        <dbReference type="EMBL" id="MDM8563777.1"/>
    </source>
</evidence>
<accession>A0ABT7VW19</accession>
<comment type="caution">
    <text evidence="1">The sequence shown here is derived from an EMBL/GenBank/DDBJ whole genome shotgun (WGS) entry which is preliminary data.</text>
</comment>
<protein>
    <submittedName>
        <fullName evidence="1">Uncharacterized protein</fullName>
    </submittedName>
</protein>
<dbReference type="Proteomes" id="UP001171945">
    <property type="component" value="Unassembled WGS sequence"/>
</dbReference>
<proteinExistence type="predicted"/>
<name>A0ABT7VW19_9GAMM</name>
<dbReference type="EMBL" id="JAUCGM010000865">
    <property type="protein sequence ID" value="MDM8563777.1"/>
    <property type="molecule type" value="Genomic_DNA"/>
</dbReference>
<keyword evidence="2" id="KW-1185">Reference proteome</keyword>
<reference evidence="1" key="1">
    <citation type="submission" date="2023-06" db="EMBL/GenBank/DDBJ databases">
        <title>Uncultivated large filamentous bacteria from sulfidic sediments reveal new species and different genomic features in energy metabolism and defense.</title>
        <authorList>
            <person name="Fonseca A."/>
        </authorList>
    </citation>
    <scope>NUCLEOTIDE SEQUENCE</scope>
    <source>
        <strain evidence="1">HSG4</strain>
    </source>
</reference>
<evidence type="ECO:0000313" key="2">
    <source>
        <dbReference type="Proteomes" id="UP001171945"/>
    </source>
</evidence>
<gene>
    <name evidence="1" type="ORF">QUF54_10535</name>
</gene>